<evidence type="ECO:0000313" key="1">
    <source>
        <dbReference type="EMBL" id="KIO19656.1"/>
    </source>
</evidence>
<dbReference type="HOGENOM" id="CLU_2706615_0_0_1"/>
<accession>A0A0C3Q6X8</accession>
<dbReference type="EMBL" id="KN823210">
    <property type="protein sequence ID" value="KIO19656.1"/>
    <property type="molecule type" value="Genomic_DNA"/>
</dbReference>
<name>A0A0C3Q6X8_9AGAM</name>
<dbReference type="AlphaFoldDB" id="A0A0C3Q6X8"/>
<protein>
    <submittedName>
        <fullName evidence="1">Uncharacterized protein</fullName>
    </submittedName>
</protein>
<organism evidence="1 2">
    <name type="scientific">Tulasnella calospora MUT 4182</name>
    <dbReference type="NCBI Taxonomy" id="1051891"/>
    <lineage>
        <taxon>Eukaryota</taxon>
        <taxon>Fungi</taxon>
        <taxon>Dikarya</taxon>
        <taxon>Basidiomycota</taxon>
        <taxon>Agaricomycotina</taxon>
        <taxon>Agaricomycetes</taxon>
        <taxon>Cantharellales</taxon>
        <taxon>Tulasnellaceae</taxon>
        <taxon>Tulasnella</taxon>
    </lineage>
</organism>
<evidence type="ECO:0000313" key="2">
    <source>
        <dbReference type="Proteomes" id="UP000054248"/>
    </source>
</evidence>
<dbReference type="Proteomes" id="UP000054248">
    <property type="component" value="Unassembled WGS sequence"/>
</dbReference>
<keyword evidence="2" id="KW-1185">Reference proteome</keyword>
<reference evidence="1 2" key="1">
    <citation type="submission" date="2014-04" db="EMBL/GenBank/DDBJ databases">
        <authorList>
            <consortium name="DOE Joint Genome Institute"/>
            <person name="Kuo A."/>
            <person name="Girlanda M."/>
            <person name="Perotto S."/>
            <person name="Kohler A."/>
            <person name="Nagy L.G."/>
            <person name="Floudas D."/>
            <person name="Copeland A."/>
            <person name="Barry K.W."/>
            <person name="Cichocki N."/>
            <person name="Veneault-Fourrey C."/>
            <person name="LaButti K."/>
            <person name="Lindquist E.A."/>
            <person name="Lipzen A."/>
            <person name="Lundell T."/>
            <person name="Morin E."/>
            <person name="Murat C."/>
            <person name="Sun H."/>
            <person name="Tunlid A."/>
            <person name="Henrissat B."/>
            <person name="Grigoriev I.V."/>
            <person name="Hibbett D.S."/>
            <person name="Martin F."/>
            <person name="Nordberg H.P."/>
            <person name="Cantor M.N."/>
            <person name="Hua S.X."/>
        </authorList>
    </citation>
    <scope>NUCLEOTIDE SEQUENCE [LARGE SCALE GENOMIC DNA]</scope>
    <source>
        <strain evidence="1 2">MUT 4182</strain>
    </source>
</reference>
<reference evidence="2" key="2">
    <citation type="submission" date="2015-01" db="EMBL/GenBank/DDBJ databases">
        <title>Evolutionary Origins and Diversification of the Mycorrhizal Mutualists.</title>
        <authorList>
            <consortium name="DOE Joint Genome Institute"/>
            <consortium name="Mycorrhizal Genomics Consortium"/>
            <person name="Kohler A."/>
            <person name="Kuo A."/>
            <person name="Nagy L.G."/>
            <person name="Floudas D."/>
            <person name="Copeland A."/>
            <person name="Barry K.W."/>
            <person name="Cichocki N."/>
            <person name="Veneault-Fourrey C."/>
            <person name="LaButti K."/>
            <person name="Lindquist E.A."/>
            <person name="Lipzen A."/>
            <person name="Lundell T."/>
            <person name="Morin E."/>
            <person name="Murat C."/>
            <person name="Riley R."/>
            <person name="Ohm R."/>
            <person name="Sun H."/>
            <person name="Tunlid A."/>
            <person name="Henrissat B."/>
            <person name="Grigoriev I.V."/>
            <person name="Hibbett D.S."/>
            <person name="Martin F."/>
        </authorList>
    </citation>
    <scope>NUCLEOTIDE SEQUENCE [LARGE SCALE GENOMIC DNA]</scope>
    <source>
        <strain evidence="2">MUT 4182</strain>
    </source>
</reference>
<proteinExistence type="predicted"/>
<sequence length="73" mass="8338">MEIRTEYFNISSVISRCLSVLESVVGVDERQQNSDQIKTNESIKENAVMKAPTSPYYQLPSLQPIIAPHWWGN</sequence>
<gene>
    <name evidence="1" type="ORF">M407DRAFT_145490</name>
</gene>